<evidence type="ECO:0000256" key="1">
    <source>
        <dbReference type="PROSITE-ProRule" id="PRU00042"/>
    </source>
</evidence>
<gene>
    <name evidence="4" type="primary">LOC117347715</name>
</gene>
<dbReference type="InParanoid" id="A0A6P8P1M3"/>
<evidence type="ECO:0000313" key="4">
    <source>
        <dbReference type="RefSeq" id="XP_033774895.1"/>
    </source>
</evidence>
<name>A0A6P8P1M3_GEOSA</name>
<accession>A0A6P8P1M3</accession>
<feature type="domain" description="C2H2-type" evidence="2">
    <location>
        <begin position="46"/>
        <end position="75"/>
    </location>
</feature>
<reference evidence="4" key="1">
    <citation type="submission" date="2025-08" db="UniProtKB">
        <authorList>
            <consortium name="RefSeq"/>
        </authorList>
    </citation>
    <scope>IDENTIFICATION</scope>
</reference>
<feature type="domain" description="C2H2-type" evidence="2">
    <location>
        <begin position="191"/>
        <end position="218"/>
    </location>
</feature>
<dbReference type="InterPro" id="IPR036236">
    <property type="entry name" value="Znf_C2H2_sf"/>
</dbReference>
<dbReference type="OrthoDB" id="2687452at2759"/>
<dbReference type="PANTHER" id="PTHR46179:SF28">
    <property type="entry name" value="SI:DKEY-208K4.2 PROTEIN"/>
    <property type="match status" value="1"/>
</dbReference>
<dbReference type="PROSITE" id="PS00028">
    <property type="entry name" value="ZINC_FINGER_C2H2_1"/>
    <property type="match status" value="7"/>
</dbReference>
<dbReference type="GeneID" id="117347715"/>
<evidence type="ECO:0000259" key="2">
    <source>
        <dbReference type="PROSITE" id="PS50157"/>
    </source>
</evidence>
<feature type="domain" description="C2H2-type" evidence="2">
    <location>
        <begin position="251"/>
        <end position="280"/>
    </location>
</feature>
<dbReference type="SUPFAM" id="SSF57667">
    <property type="entry name" value="beta-beta-alpha zinc fingers"/>
    <property type="match status" value="5"/>
</dbReference>
<keyword evidence="1" id="KW-0862">Zinc</keyword>
<dbReference type="PANTHER" id="PTHR46179">
    <property type="entry name" value="ZINC FINGER PROTEIN"/>
    <property type="match status" value="1"/>
</dbReference>
<keyword evidence="1" id="KW-0479">Metal-binding</keyword>
<proteinExistence type="predicted"/>
<feature type="domain" description="C2H2-type" evidence="2">
    <location>
        <begin position="76"/>
        <end position="106"/>
    </location>
</feature>
<dbReference type="GO" id="GO:0005634">
    <property type="term" value="C:nucleus"/>
    <property type="evidence" value="ECO:0007669"/>
    <property type="project" value="TreeGrafter"/>
</dbReference>
<dbReference type="InterPro" id="IPR051061">
    <property type="entry name" value="Zinc_finger_trans_reg"/>
</dbReference>
<organism evidence="3 4">
    <name type="scientific">Geotrypetes seraphini</name>
    <name type="common">Gaboon caecilian</name>
    <name type="synonym">Caecilia seraphini</name>
    <dbReference type="NCBI Taxonomy" id="260995"/>
    <lineage>
        <taxon>Eukaryota</taxon>
        <taxon>Metazoa</taxon>
        <taxon>Chordata</taxon>
        <taxon>Craniata</taxon>
        <taxon>Vertebrata</taxon>
        <taxon>Euteleostomi</taxon>
        <taxon>Amphibia</taxon>
        <taxon>Gymnophiona</taxon>
        <taxon>Geotrypetes</taxon>
    </lineage>
</organism>
<dbReference type="InterPro" id="IPR013087">
    <property type="entry name" value="Znf_C2H2_type"/>
</dbReference>
<dbReference type="Gene3D" id="3.30.160.60">
    <property type="entry name" value="Classic Zinc Finger"/>
    <property type="match status" value="6"/>
</dbReference>
<keyword evidence="1" id="KW-0863">Zinc-finger</keyword>
<dbReference type="SMART" id="SM00355">
    <property type="entry name" value="ZnF_C2H2"/>
    <property type="match status" value="9"/>
</dbReference>
<dbReference type="Pfam" id="PF00096">
    <property type="entry name" value="zf-C2H2"/>
    <property type="match status" value="1"/>
</dbReference>
<dbReference type="KEGG" id="gsh:117347715"/>
<dbReference type="PROSITE" id="PS50157">
    <property type="entry name" value="ZINC_FINGER_C2H2_2"/>
    <property type="match status" value="6"/>
</dbReference>
<dbReference type="GO" id="GO:0008270">
    <property type="term" value="F:zinc ion binding"/>
    <property type="evidence" value="ECO:0007669"/>
    <property type="project" value="UniProtKB-KW"/>
</dbReference>
<feature type="domain" description="C2H2-type" evidence="2">
    <location>
        <begin position="107"/>
        <end position="131"/>
    </location>
</feature>
<keyword evidence="3" id="KW-1185">Reference proteome</keyword>
<evidence type="ECO:0000313" key="3">
    <source>
        <dbReference type="Proteomes" id="UP000515159"/>
    </source>
</evidence>
<dbReference type="Proteomes" id="UP000515159">
    <property type="component" value="Chromosome 13"/>
</dbReference>
<dbReference type="AlphaFoldDB" id="A0A6P8P1M3"/>
<protein>
    <submittedName>
        <fullName evidence="4">P43 5S RNA-binding protein-like isoform X1</fullName>
    </submittedName>
</protein>
<dbReference type="RefSeq" id="XP_033774895.1">
    <property type="nucleotide sequence ID" value="XM_033919004.1"/>
</dbReference>
<feature type="domain" description="C2H2-type" evidence="2">
    <location>
        <begin position="16"/>
        <end position="45"/>
    </location>
</feature>
<sequence length="366" mass="42780">MAKLEGDGPIPVPKGFPCTLGGCRVSFSRAWKLQEHLWAHTGQKPLTCDQEGCNGCFSRRSHLRRHKLQHSGEKPYRCSFTNCEASFVTRVHLKRHISYSHGENKPLKCDLPDCDQAFRKKAALKNHLMEHGRAVFLCQEPGCEQKFDSKRRCNVHRRKHKGYFCPVTECKVSSGTWSEHVKHLQTHPVQIQCTLCEKTFQNRRSMCRHKRTHAKRTPALLCPWDGCEIHYSSVFNLQHHIRKVHLHLLTHPCYFPGCTKAFAMRESLMQHLVVHDPDKKKLKLRPQQLSRRWLKRLRSGRGQEEVLVEQNLTRLFAQKLFFRPKPRVESNLSGLFNERKLRPYIEQEVNLQSLFDLPVSRSEKTL</sequence>